<feature type="transmembrane region" description="Helical" evidence="6">
    <location>
        <begin position="45"/>
        <end position="70"/>
    </location>
</feature>
<evidence type="ECO:0000313" key="9">
    <source>
        <dbReference type="RefSeq" id="XP_053067769.1"/>
    </source>
</evidence>
<feature type="compositionally biased region" description="Low complexity" evidence="7">
    <location>
        <begin position="1"/>
        <end position="13"/>
    </location>
</feature>
<protein>
    <recommendedName>
        <fullName evidence="6">Multidrug and toxin extrusion protein</fullName>
    </recommendedName>
</protein>
<evidence type="ECO:0000256" key="1">
    <source>
        <dbReference type="ARBA" id="ARBA00004141"/>
    </source>
</evidence>
<feature type="transmembrane region" description="Helical" evidence="6">
    <location>
        <begin position="352"/>
        <end position="378"/>
    </location>
</feature>
<dbReference type="InterPro" id="IPR045069">
    <property type="entry name" value="MATE_euk"/>
</dbReference>
<name>A0ABM3P7W6_ACIJB</name>
<keyword evidence="5 6" id="KW-0472">Membrane</keyword>
<keyword evidence="8" id="KW-1185">Reference proteome</keyword>
<evidence type="ECO:0000256" key="3">
    <source>
        <dbReference type="ARBA" id="ARBA00022692"/>
    </source>
</evidence>
<feature type="transmembrane region" description="Helical" evidence="6">
    <location>
        <begin position="123"/>
        <end position="142"/>
    </location>
</feature>
<feature type="transmembrane region" description="Helical" evidence="6">
    <location>
        <begin position="290"/>
        <end position="310"/>
    </location>
</feature>
<dbReference type="Pfam" id="PF01554">
    <property type="entry name" value="MatE"/>
    <property type="match status" value="2"/>
</dbReference>
<reference evidence="9" key="1">
    <citation type="submission" date="2025-08" db="UniProtKB">
        <authorList>
            <consortium name="RefSeq"/>
        </authorList>
    </citation>
    <scope>IDENTIFICATION</scope>
    <source>
        <tissue evidence="9">Blood</tissue>
    </source>
</reference>
<accession>A0ABM3P7W6</accession>
<dbReference type="RefSeq" id="XP_053067769.1">
    <property type="nucleotide sequence ID" value="XM_053211794.1"/>
</dbReference>
<evidence type="ECO:0000256" key="7">
    <source>
        <dbReference type="SAM" id="MobiDB-lite"/>
    </source>
</evidence>
<evidence type="ECO:0000256" key="4">
    <source>
        <dbReference type="ARBA" id="ARBA00022989"/>
    </source>
</evidence>
<dbReference type="CDD" id="cd13132">
    <property type="entry name" value="MATE_eukaryotic"/>
    <property type="match status" value="1"/>
</dbReference>
<feature type="region of interest" description="Disordered" evidence="7">
    <location>
        <begin position="1"/>
        <end position="20"/>
    </location>
</feature>
<dbReference type="InterPro" id="IPR002528">
    <property type="entry name" value="MATE_fam"/>
</dbReference>
<gene>
    <name evidence="9" type="primary">LOC106981406</name>
</gene>
<evidence type="ECO:0000256" key="5">
    <source>
        <dbReference type="ARBA" id="ARBA00023136"/>
    </source>
</evidence>
<feature type="transmembrane region" description="Helical" evidence="6">
    <location>
        <begin position="597"/>
        <end position="620"/>
    </location>
</feature>
<comment type="similarity">
    <text evidence="2 6">Belongs to the multi antimicrobial extrusion (MATE) (TC 2.A.66.1) family.</text>
</comment>
<sequence length="621" mass="67029">MEPPAAAVAAASRESAEPPDAPRWRVCLRSLRGALPPDARREAAALAALAGSVFLAQLMIFLISVVSSIFCGHLGKVELDAVTLAVSVVNVIGISVGTGLASACDTLMSQSFGGKNLKRVGIILQRGILILMLCCFPCWAVFINTERILLLLKQDPEVSRIAQIYVMVFIPALPAAFLFQLQTRYLQSQGIIMPQVITGIAANVINVGMNALLLYALDLGVVGSAWANTTSQFLLSVLLLLYMWWKKIHVDTWGGWTWDCFQEWGSYIQLAVPSMFMVCIEWWTFEIGTFLAGLISVTELGAQAIIYELASVAYMVRTFEVPLGFGVAASVRVGNALGAGNAEQARDSSITVLLCAGVCALVVGIVLSAMKDVIAYVFTSDKDIIYLVSQVMPIFAPFHLFDALAGTCGGILRGTGKQKIGAIMNAIGYYVFGFPIGVSLMFAAKLGIIAAQKLHEGTDPVSLFGSVLDTALQAAPGTDKASACLLNSQRMKRRTGSCRFHSSWVRCLPPIHPRSLVWVDSLCLLSSPFLPGARLEDRLEESCRADLPVLEKEVTDEVILPAIIRSESQTLQLMVIEENNQYAVATVGDVLTVKQLIFYRGMALAVAVAALLAGILIRVFQ</sequence>
<dbReference type="PANTHER" id="PTHR11206">
    <property type="entry name" value="MULTIDRUG RESISTANCE PROTEIN"/>
    <property type="match status" value="1"/>
</dbReference>
<keyword evidence="4 6" id="KW-1133">Transmembrane helix</keyword>
<keyword evidence="3 6" id="KW-0812">Transmembrane</keyword>
<evidence type="ECO:0000256" key="2">
    <source>
        <dbReference type="ARBA" id="ARBA00010199"/>
    </source>
</evidence>
<dbReference type="Proteomes" id="UP001652583">
    <property type="component" value="Chromosome E1"/>
</dbReference>
<comment type="subcellular location">
    <subcellularLocation>
        <location evidence="1">Membrane</location>
        <topology evidence="1">Multi-pass membrane protein</topology>
    </subcellularLocation>
</comment>
<feature type="transmembrane region" description="Helical" evidence="6">
    <location>
        <begin position="191"/>
        <end position="217"/>
    </location>
</feature>
<proteinExistence type="inferred from homology"/>
<feature type="transmembrane region" description="Helical" evidence="6">
    <location>
        <begin position="384"/>
        <end position="406"/>
    </location>
</feature>
<feature type="transmembrane region" description="Helical" evidence="6">
    <location>
        <begin position="427"/>
        <end position="451"/>
    </location>
</feature>
<feature type="transmembrane region" description="Helical" evidence="6">
    <location>
        <begin position="82"/>
        <end position="103"/>
    </location>
</feature>
<feature type="transmembrane region" description="Helical" evidence="6">
    <location>
        <begin position="162"/>
        <end position="179"/>
    </location>
</feature>
<dbReference type="NCBIfam" id="TIGR00797">
    <property type="entry name" value="matE"/>
    <property type="match status" value="1"/>
</dbReference>
<organism evidence="8 9">
    <name type="scientific">Acinonyx jubatus</name>
    <name type="common">Cheetah</name>
    <dbReference type="NCBI Taxonomy" id="32536"/>
    <lineage>
        <taxon>Eukaryota</taxon>
        <taxon>Metazoa</taxon>
        <taxon>Chordata</taxon>
        <taxon>Craniata</taxon>
        <taxon>Vertebrata</taxon>
        <taxon>Euteleostomi</taxon>
        <taxon>Mammalia</taxon>
        <taxon>Eutheria</taxon>
        <taxon>Laurasiatheria</taxon>
        <taxon>Carnivora</taxon>
        <taxon>Feliformia</taxon>
        <taxon>Felidae</taxon>
        <taxon>Felinae</taxon>
        <taxon>Acinonyx</taxon>
    </lineage>
</organism>
<evidence type="ECO:0000256" key="6">
    <source>
        <dbReference type="RuleBase" id="RU004914"/>
    </source>
</evidence>
<dbReference type="GeneID" id="106981406"/>
<feature type="transmembrane region" description="Helical" evidence="6">
    <location>
        <begin position="223"/>
        <end position="245"/>
    </location>
</feature>
<evidence type="ECO:0000313" key="8">
    <source>
        <dbReference type="Proteomes" id="UP001652583"/>
    </source>
</evidence>